<dbReference type="EMBL" id="CP056071">
    <property type="protein sequence ID" value="UKK01685.2"/>
    <property type="molecule type" value="Genomic_DNA"/>
</dbReference>
<dbReference type="Proteomes" id="UP000244811">
    <property type="component" value="Chromosome 2"/>
</dbReference>
<evidence type="ECO:0000256" key="1">
    <source>
        <dbReference type="SAM" id="Phobius"/>
    </source>
</evidence>
<dbReference type="AlphaFoldDB" id="A0A976MC77"/>
<accession>A0A976MC77</accession>
<protein>
    <submittedName>
        <fullName evidence="2">Uncharacterized protein</fullName>
    </submittedName>
</protein>
<sequence length="500" mass="57551">MATIDFEKKSGHYGFPKITVERQAHEHDSKFKLYKHSLNSYSHQSFFCFKFRGLFKILFAYDEFKTDKVIFIEAYFTNDGSDDLIIFGFVTTKNVKKYFRFSDFANGKVSDTSNNYISEDQLRKELEKGIAQVTPQLILVDRDAIDIYYKTGADSYIYKGYTIDSSLDKFGDKYVFIQYKYSSCAKIIEGEFTVKYIELTVNFVGNVNGNFCNQVILYVSRLDPNVPIMIAFGISSNELRYIFFSEFVQNNELTINLSALPKITVDFDKKTSNYVMEGELLSILYQFNPHVNGLTIINTKWHTSYDNVSVSENPALGEFQSFTHKPFGEFNHTLIECGFLPFILKDYNPSDYGFDNLQHVVLYYSIATNPSIPLIIEIVTNKSKLHNSGDGTGNQSEFFVLKVIFEASQYYDGSTTSDEWSVTYEISDLKPQDVEARLKKLLKSYARPMELMPKPKHELWAFAVIACIFGSITLIAALAVLMPRYSRRIVKLTKKLYHIH</sequence>
<keyword evidence="1" id="KW-0472">Membrane</keyword>
<keyword evidence="1" id="KW-1133">Transmembrane helix</keyword>
<evidence type="ECO:0000313" key="2">
    <source>
        <dbReference type="EMBL" id="UKK01685.2"/>
    </source>
</evidence>
<proteinExistence type="predicted"/>
<feature type="transmembrane region" description="Helical" evidence="1">
    <location>
        <begin position="459"/>
        <end position="481"/>
    </location>
</feature>
<gene>
    <name evidence="2" type="ORF">MACK_001038</name>
</gene>
<organism evidence="2 3">
    <name type="scientific">Theileria orientalis</name>
    <dbReference type="NCBI Taxonomy" id="68886"/>
    <lineage>
        <taxon>Eukaryota</taxon>
        <taxon>Sar</taxon>
        <taxon>Alveolata</taxon>
        <taxon>Apicomplexa</taxon>
        <taxon>Aconoidasida</taxon>
        <taxon>Piroplasmida</taxon>
        <taxon>Theileriidae</taxon>
        <taxon>Theileria</taxon>
    </lineage>
</organism>
<name>A0A976MC77_THEOR</name>
<keyword evidence="1" id="KW-0812">Transmembrane</keyword>
<reference evidence="2" key="1">
    <citation type="submission" date="2022-07" db="EMBL/GenBank/DDBJ databases">
        <title>Evaluation of T. orientalis genome assembly methods using nanopore sequencing and analysis of variation between genomes.</title>
        <authorList>
            <person name="Yam J."/>
            <person name="Micallef M.L."/>
            <person name="Liu M."/>
            <person name="Djordjevic S.P."/>
            <person name="Bogema D.R."/>
            <person name="Jenkins C."/>
        </authorList>
    </citation>
    <scope>NUCLEOTIDE SEQUENCE</scope>
    <source>
        <strain evidence="2">Goon Nure</strain>
    </source>
</reference>
<evidence type="ECO:0000313" key="3">
    <source>
        <dbReference type="Proteomes" id="UP000244811"/>
    </source>
</evidence>